<dbReference type="Proteomes" id="UP000830167">
    <property type="component" value="Chromosome"/>
</dbReference>
<evidence type="ECO:0000313" key="3">
    <source>
        <dbReference type="EMBL" id="UOF89936.1"/>
    </source>
</evidence>
<dbReference type="GO" id="GO:0005524">
    <property type="term" value="F:ATP binding"/>
    <property type="evidence" value="ECO:0007669"/>
    <property type="project" value="UniProtKB-KW"/>
</dbReference>
<keyword evidence="1" id="KW-0418">Kinase</keyword>
<keyword evidence="3" id="KW-0067">ATP-binding</keyword>
<dbReference type="RefSeq" id="WP_347436631.1">
    <property type="nucleotide sequence ID" value="NZ_CP089291.1"/>
</dbReference>
<dbReference type="Gene3D" id="3.30.565.10">
    <property type="entry name" value="Histidine kinase-like ATPase, C-terminal domain"/>
    <property type="match status" value="1"/>
</dbReference>
<keyword evidence="4" id="KW-1185">Reference proteome</keyword>
<dbReference type="Pfam" id="PF13581">
    <property type="entry name" value="HATPase_c_2"/>
    <property type="match status" value="1"/>
</dbReference>
<sequence>MTQQIFIRSENDIFYVLSKIRTLLQELQPSDMERQKVLVSVSELAHNILDHADGKGYIQCERIGSEILIEAADSGPGLQNAESSCMRKTSISRRGLGKGLAGVHRLMDEVLVETSERGTRIIATKRIQSRSAK</sequence>
<dbReference type="PANTHER" id="PTHR35526:SF3">
    <property type="entry name" value="ANTI-SIGMA-F FACTOR RSBW"/>
    <property type="match status" value="1"/>
</dbReference>
<keyword evidence="1" id="KW-0808">Transferase</keyword>
<organism evidence="3 4">
    <name type="scientific">Fodinisporobacter ferrooxydans</name>
    <dbReference type="NCBI Taxonomy" id="2901836"/>
    <lineage>
        <taxon>Bacteria</taxon>
        <taxon>Bacillati</taxon>
        <taxon>Bacillota</taxon>
        <taxon>Bacilli</taxon>
        <taxon>Bacillales</taxon>
        <taxon>Alicyclobacillaceae</taxon>
        <taxon>Fodinisporobacter</taxon>
    </lineage>
</organism>
<dbReference type="InterPro" id="IPR003594">
    <property type="entry name" value="HATPase_dom"/>
</dbReference>
<feature type="domain" description="Histidine kinase/HSP90-like ATPase" evidence="2">
    <location>
        <begin position="18"/>
        <end position="125"/>
    </location>
</feature>
<dbReference type="EMBL" id="CP089291">
    <property type="protein sequence ID" value="UOF89936.1"/>
    <property type="molecule type" value="Genomic_DNA"/>
</dbReference>
<evidence type="ECO:0000259" key="2">
    <source>
        <dbReference type="Pfam" id="PF13581"/>
    </source>
</evidence>
<dbReference type="InterPro" id="IPR036890">
    <property type="entry name" value="HATPase_C_sf"/>
</dbReference>
<dbReference type="InterPro" id="IPR050267">
    <property type="entry name" value="Anti-sigma-factor_SerPK"/>
</dbReference>
<proteinExistence type="predicted"/>
<evidence type="ECO:0000256" key="1">
    <source>
        <dbReference type="ARBA" id="ARBA00022527"/>
    </source>
</evidence>
<dbReference type="PANTHER" id="PTHR35526">
    <property type="entry name" value="ANTI-SIGMA-F FACTOR RSBW-RELATED"/>
    <property type="match status" value="1"/>
</dbReference>
<accession>A0ABY4CHE1</accession>
<reference evidence="3" key="1">
    <citation type="submission" date="2021-12" db="EMBL/GenBank/DDBJ databases">
        <title>Alicyclobacillaceae gen. nov., sp. nov., isolated from chalcocite enrichment system.</title>
        <authorList>
            <person name="Jiang Z."/>
        </authorList>
    </citation>
    <scope>NUCLEOTIDE SEQUENCE</scope>
    <source>
        <strain evidence="3">MYW30-H2</strain>
    </source>
</reference>
<evidence type="ECO:0000313" key="4">
    <source>
        <dbReference type="Proteomes" id="UP000830167"/>
    </source>
</evidence>
<name>A0ABY4CHE1_9BACL</name>
<keyword evidence="3" id="KW-0547">Nucleotide-binding</keyword>
<keyword evidence="1" id="KW-0723">Serine/threonine-protein kinase</keyword>
<protein>
    <submittedName>
        <fullName evidence="3">ATP-binding protein</fullName>
    </submittedName>
</protein>
<dbReference type="SUPFAM" id="SSF55874">
    <property type="entry name" value="ATPase domain of HSP90 chaperone/DNA topoisomerase II/histidine kinase"/>
    <property type="match status" value="1"/>
</dbReference>
<gene>
    <name evidence="3" type="ORF">LSG31_19020</name>
</gene>